<evidence type="ECO:0000313" key="2">
    <source>
        <dbReference type="Proteomes" id="UP000518681"/>
    </source>
</evidence>
<sequence length="181" mass="20268">MERRCAQAWTDDLFSTCWRRPAMTRVCPAEDDVFEGALMRLLDPSRMPVACDSASVREGWRDSRVRERKTAAAQGDVSLRALKLQILEILSGSSLSVRWSDPLRGHMGEQIWHRVVARESSRCALTGMPVKRGDRVYRPRNRGRSTAFNADRVIHAAAIEAPWSDSSAHGLPAPRENVVSA</sequence>
<dbReference type="Pfam" id="PF11811">
    <property type="entry name" value="DUF3331"/>
    <property type="match status" value="1"/>
</dbReference>
<proteinExistence type="predicted"/>
<comment type="caution">
    <text evidence="1">The sequence shown here is derived from an EMBL/GenBank/DDBJ whole genome shotgun (WGS) entry which is preliminary data.</text>
</comment>
<evidence type="ECO:0008006" key="3">
    <source>
        <dbReference type="Google" id="ProtNLM"/>
    </source>
</evidence>
<dbReference type="EMBL" id="JACIIK010000003">
    <property type="protein sequence ID" value="MBB6200867.1"/>
    <property type="molecule type" value="Genomic_DNA"/>
</dbReference>
<protein>
    <recommendedName>
        <fullName evidence="3">DUF3331 domain-containing protein</fullName>
    </recommendedName>
</protein>
<dbReference type="InterPro" id="IPR021769">
    <property type="entry name" value="DUF3331"/>
</dbReference>
<gene>
    <name evidence="1" type="ORF">GGD69_001716</name>
</gene>
<dbReference type="Proteomes" id="UP000518681">
    <property type="component" value="Unassembled WGS sequence"/>
</dbReference>
<dbReference type="AlphaFoldDB" id="A0AAW3UQF3"/>
<name>A0AAW3UQF3_9BURK</name>
<reference evidence="1 2" key="1">
    <citation type="submission" date="2020-08" db="EMBL/GenBank/DDBJ databases">
        <title>Genomic Encyclopedia of Type Strains, Phase IV (KMG-V): Genome sequencing to study the core and pangenomes of soil and plant-associated prokaryotes.</title>
        <authorList>
            <person name="Whitman W."/>
        </authorList>
    </citation>
    <scope>NUCLEOTIDE SEQUENCE [LARGE SCALE GENOMIC DNA]</scope>
    <source>
        <strain evidence="1 2">SEMIA 4013</strain>
    </source>
</reference>
<organism evidence="1 2">
    <name type="scientific">Paraburkholderia fungorum</name>
    <dbReference type="NCBI Taxonomy" id="134537"/>
    <lineage>
        <taxon>Bacteria</taxon>
        <taxon>Pseudomonadati</taxon>
        <taxon>Pseudomonadota</taxon>
        <taxon>Betaproteobacteria</taxon>
        <taxon>Burkholderiales</taxon>
        <taxon>Burkholderiaceae</taxon>
        <taxon>Paraburkholderia</taxon>
    </lineage>
</organism>
<dbReference type="RefSeq" id="WP_311732960.1">
    <property type="nucleotide sequence ID" value="NZ_JACIII010000004.1"/>
</dbReference>
<evidence type="ECO:0000313" key="1">
    <source>
        <dbReference type="EMBL" id="MBB6200867.1"/>
    </source>
</evidence>
<accession>A0AAW3UQF3</accession>